<evidence type="ECO:0000256" key="2">
    <source>
        <dbReference type="ARBA" id="ARBA00016949"/>
    </source>
</evidence>
<proteinExistence type="inferred from homology"/>
<dbReference type="PANTHER" id="PTHR12452">
    <property type="entry name" value="42-9-9 PROTEIN-RELATED"/>
    <property type="match status" value="1"/>
</dbReference>
<feature type="domain" description="Thioredoxin" evidence="3">
    <location>
        <begin position="7"/>
        <end position="123"/>
    </location>
</feature>
<dbReference type="Pfam" id="PF06110">
    <property type="entry name" value="TXD17-like_Trx"/>
    <property type="match status" value="1"/>
</dbReference>
<dbReference type="Gene3D" id="3.40.30.10">
    <property type="entry name" value="Glutaredoxin"/>
    <property type="match status" value="1"/>
</dbReference>
<dbReference type="InterPro" id="IPR036249">
    <property type="entry name" value="Thioredoxin-like_sf"/>
</dbReference>
<dbReference type="SUPFAM" id="SSF52833">
    <property type="entry name" value="Thioredoxin-like"/>
    <property type="match status" value="1"/>
</dbReference>
<evidence type="ECO:0000256" key="1">
    <source>
        <dbReference type="ARBA" id="ARBA00008987"/>
    </source>
</evidence>
<dbReference type="Proteomes" id="UP001372834">
    <property type="component" value="Unassembled WGS sequence"/>
</dbReference>
<gene>
    <name evidence="4" type="ORF">RUM43_005435</name>
</gene>
<dbReference type="EMBL" id="JAWJWE010000037">
    <property type="protein sequence ID" value="KAK6625144.1"/>
    <property type="molecule type" value="Genomic_DNA"/>
</dbReference>
<sequence>MITHHKVDGYDNFIKLMSILDCKGVVILYFCGSPNPLGQSWSAKCNRSGPIVHNVLKQNETKNFHFVHVGVGTANDWKDPYCPFKTHERLQLKSLPSIILWRQSERLTGKECLNADKVKAMIEYLP</sequence>
<protein>
    <recommendedName>
        <fullName evidence="2">Thioredoxin domain-containing protein 17</fullName>
    </recommendedName>
</protein>
<dbReference type="PANTHER" id="PTHR12452:SF0">
    <property type="entry name" value="THIOREDOXIN DOMAIN-CONTAINING PROTEIN 17"/>
    <property type="match status" value="1"/>
</dbReference>
<evidence type="ECO:0000259" key="3">
    <source>
        <dbReference type="Pfam" id="PF06110"/>
    </source>
</evidence>
<evidence type="ECO:0000313" key="4">
    <source>
        <dbReference type="EMBL" id="KAK6625144.1"/>
    </source>
</evidence>
<dbReference type="GO" id="GO:0047134">
    <property type="term" value="F:protein-disulfide reductase [NAD(P)H] activity"/>
    <property type="evidence" value="ECO:0007669"/>
    <property type="project" value="InterPro"/>
</dbReference>
<comment type="similarity">
    <text evidence="1">Belongs to the thioredoxin family.</text>
</comment>
<dbReference type="InterPro" id="IPR010357">
    <property type="entry name" value="TXNDC17_dom"/>
</dbReference>
<accession>A0AAN8NWQ6</accession>
<organism evidence="4 5">
    <name type="scientific">Polyplax serrata</name>
    <name type="common">Common mouse louse</name>
    <dbReference type="NCBI Taxonomy" id="468196"/>
    <lineage>
        <taxon>Eukaryota</taxon>
        <taxon>Metazoa</taxon>
        <taxon>Ecdysozoa</taxon>
        <taxon>Arthropoda</taxon>
        <taxon>Hexapoda</taxon>
        <taxon>Insecta</taxon>
        <taxon>Pterygota</taxon>
        <taxon>Neoptera</taxon>
        <taxon>Paraneoptera</taxon>
        <taxon>Psocodea</taxon>
        <taxon>Troctomorpha</taxon>
        <taxon>Phthiraptera</taxon>
        <taxon>Anoplura</taxon>
        <taxon>Polyplacidae</taxon>
        <taxon>Polyplax</taxon>
    </lineage>
</organism>
<dbReference type="InterPro" id="IPR045108">
    <property type="entry name" value="TXNDC17-like"/>
</dbReference>
<evidence type="ECO:0000313" key="5">
    <source>
        <dbReference type="Proteomes" id="UP001372834"/>
    </source>
</evidence>
<dbReference type="GO" id="GO:0005829">
    <property type="term" value="C:cytosol"/>
    <property type="evidence" value="ECO:0007669"/>
    <property type="project" value="TreeGrafter"/>
</dbReference>
<dbReference type="AlphaFoldDB" id="A0AAN8NWQ6"/>
<reference evidence="4 5" key="1">
    <citation type="submission" date="2023-10" db="EMBL/GenBank/DDBJ databases">
        <title>Genomes of two closely related lineages of the louse Polyplax serrata with different host specificities.</title>
        <authorList>
            <person name="Martinu J."/>
            <person name="Tarabai H."/>
            <person name="Stefka J."/>
            <person name="Hypsa V."/>
        </authorList>
    </citation>
    <scope>NUCLEOTIDE SEQUENCE [LARGE SCALE GENOMIC DNA]</scope>
    <source>
        <strain evidence="4">HR10_N</strain>
    </source>
</reference>
<comment type="caution">
    <text evidence="4">The sequence shown here is derived from an EMBL/GenBank/DDBJ whole genome shotgun (WGS) entry which is preliminary data.</text>
</comment>
<name>A0AAN8NWQ6_POLSC</name>